<evidence type="ECO:0000259" key="9">
    <source>
        <dbReference type="Pfam" id="PF12832"/>
    </source>
</evidence>
<name>A0A3P3VW37_9GAMM</name>
<keyword evidence="3" id="KW-1003">Cell membrane</keyword>
<comment type="caution">
    <text evidence="10">The sequence shown here is derived from an EMBL/GenBank/DDBJ whole genome shotgun (WGS) entry which is preliminary data.</text>
</comment>
<feature type="transmembrane region" description="Helical" evidence="8">
    <location>
        <begin position="293"/>
        <end position="311"/>
    </location>
</feature>
<feature type="transmembrane region" description="Helical" evidence="8">
    <location>
        <begin position="135"/>
        <end position="155"/>
    </location>
</feature>
<dbReference type="InterPro" id="IPR036259">
    <property type="entry name" value="MFS_trans_sf"/>
</dbReference>
<reference evidence="10 11" key="2">
    <citation type="submission" date="2018-12" db="EMBL/GenBank/DDBJ databases">
        <title>Simiduia agarivorans gen. nov., sp. nov., a marine, agarolytic bacterium isolated from shallow coastal water from Keelung, Taiwan.</title>
        <authorList>
            <person name="Shieh W.Y."/>
        </authorList>
    </citation>
    <scope>NUCLEOTIDE SEQUENCE [LARGE SCALE GENOMIC DNA]</scope>
    <source>
        <strain evidence="10 11">GTF-13</strain>
    </source>
</reference>
<keyword evidence="5 8" id="KW-0812">Transmembrane</keyword>
<evidence type="ECO:0000256" key="4">
    <source>
        <dbReference type="ARBA" id="ARBA00022519"/>
    </source>
</evidence>
<dbReference type="Proteomes" id="UP000280792">
    <property type="component" value="Unassembled WGS sequence"/>
</dbReference>
<feature type="transmembrane region" description="Helical" evidence="8">
    <location>
        <begin position="44"/>
        <end position="63"/>
    </location>
</feature>
<evidence type="ECO:0000256" key="2">
    <source>
        <dbReference type="ARBA" id="ARBA00022448"/>
    </source>
</evidence>
<sequence length="393" mass="43478">MQRSADTQGVSLSLFYFFYFAIIGVQAPYWAPYLKSLSFGAAEIGQLMAVLMVTKVFAPSIWGWIGDHYGGRMRLVRLGSLATLLIFAVVPFLRDFWPLALTIAAYSFFWNAVLPQFEVITLSRLGDQPHYYSRIRLWGSIGFTLMVLVVGVLVGEWGIASVPWFMALAMLGMLLVSLWVEERPVAVAQEETRGFRALLLRPDVLSFFIASALMQVGHGPYYTFFSIYMADQGHSSAIIGMLWALGVVAEIVLFWFMHRLMPRVGVKWLLLSALLLAALRWALLGLYPDNFTLVVLTQLLHAATFGSFHSASIEYVRQSFGHAHAGQGQAFYSGISFGGGAALGALLSGYGWEWYGGGWTFIGASVVSLLAALLVWRCVGLCHYKSGNCCRGK</sequence>
<protein>
    <submittedName>
        <fullName evidence="10">MFS transporter</fullName>
    </submittedName>
</protein>
<comment type="subcellular location">
    <subcellularLocation>
        <location evidence="1">Cell inner membrane</location>
        <topology evidence="1">Multi-pass membrane protein</topology>
    </subcellularLocation>
</comment>
<feature type="transmembrane region" description="Helical" evidence="8">
    <location>
        <begin position="237"/>
        <end position="256"/>
    </location>
</feature>
<dbReference type="Gene3D" id="1.20.1250.20">
    <property type="entry name" value="MFS general substrate transporter like domains"/>
    <property type="match status" value="2"/>
</dbReference>
<keyword evidence="6 8" id="KW-1133">Transmembrane helix</keyword>
<dbReference type="GO" id="GO:0005886">
    <property type="term" value="C:plasma membrane"/>
    <property type="evidence" value="ECO:0007669"/>
    <property type="project" value="UniProtKB-SubCell"/>
</dbReference>
<feature type="domain" description="Major facilitator superfamily associated" evidence="9">
    <location>
        <begin position="11"/>
        <end position="362"/>
    </location>
</feature>
<evidence type="ECO:0000256" key="7">
    <source>
        <dbReference type="ARBA" id="ARBA00023136"/>
    </source>
</evidence>
<dbReference type="PANTHER" id="PTHR23522">
    <property type="entry name" value="BLL5896 PROTEIN"/>
    <property type="match status" value="1"/>
</dbReference>
<dbReference type="GO" id="GO:0015528">
    <property type="term" value="F:lactose:proton symporter activity"/>
    <property type="evidence" value="ECO:0007669"/>
    <property type="project" value="TreeGrafter"/>
</dbReference>
<accession>A0A3P3VW37</accession>
<dbReference type="PIRSF" id="PIRSF004925">
    <property type="entry name" value="HcaT"/>
    <property type="match status" value="1"/>
</dbReference>
<feature type="transmembrane region" description="Helical" evidence="8">
    <location>
        <begin position="99"/>
        <end position="123"/>
    </location>
</feature>
<feature type="transmembrane region" description="Helical" evidence="8">
    <location>
        <begin position="161"/>
        <end position="180"/>
    </location>
</feature>
<evidence type="ECO:0000256" key="8">
    <source>
        <dbReference type="SAM" id="Phobius"/>
    </source>
</evidence>
<feature type="transmembrane region" description="Helical" evidence="8">
    <location>
        <begin position="12"/>
        <end position="32"/>
    </location>
</feature>
<evidence type="ECO:0000313" key="10">
    <source>
        <dbReference type="EMBL" id="RRJ84933.1"/>
    </source>
</evidence>
<evidence type="ECO:0000313" key="11">
    <source>
        <dbReference type="Proteomes" id="UP000280792"/>
    </source>
</evidence>
<evidence type="ECO:0000256" key="5">
    <source>
        <dbReference type="ARBA" id="ARBA00022692"/>
    </source>
</evidence>
<dbReference type="NCBIfam" id="NF037955">
    <property type="entry name" value="mfs"/>
    <property type="match status" value="1"/>
</dbReference>
<feature type="transmembrane region" description="Helical" evidence="8">
    <location>
        <begin position="331"/>
        <end position="352"/>
    </location>
</feature>
<reference evidence="10 11" key="1">
    <citation type="submission" date="2018-08" db="EMBL/GenBank/DDBJ databases">
        <authorList>
            <person name="Khan S.A."/>
        </authorList>
    </citation>
    <scope>NUCLEOTIDE SEQUENCE [LARGE SCALE GENOMIC DNA]</scope>
    <source>
        <strain evidence="10 11">GTF-13</strain>
    </source>
</reference>
<feature type="transmembrane region" description="Helical" evidence="8">
    <location>
        <begin position="358"/>
        <end position="376"/>
    </location>
</feature>
<gene>
    <name evidence="10" type="ORF">D0544_07575</name>
</gene>
<proteinExistence type="predicted"/>
<dbReference type="Pfam" id="PF12832">
    <property type="entry name" value="MFS_1_like"/>
    <property type="match status" value="1"/>
</dbReference>
<keyword evidence="4" id="KW-0997">Cell inner membrane</keyword>
<evidence type="ECO:0000256" key="3">
    <source>
        <dbReference type="ARBA" id="ARBA00022475"/>
    </source>
</evidence>
<evidence type="ECO:0000256" key="6">
    <source>
        <dbReference type="ARBA" id="ARBA00022989"/>
    </source>
</evidence>
<organism evidence="10 11">
    <name type="scientific">Aestuariirhabdus litorea</name>
    <dbReference type="NCBI Taxonomy" id="2528527"/>
    <lineage>
        <taxon>Bacteria</taxon>
        <taxon>Pseudomonadati</taxon>
        <taxon>Pseudomonadota</taxon>
        <taxon>Gammaproteobacteria</taxon>
        <taxon>Oceanospirillales</taxon>
        <taxon>Aestuariirhabdaceae</taxon>
        <taxon>Aestuariirhabdus</taxon>
    </lineage>
</organism>
<feature type="transmembrane region" description="Helical" evidence="8">
    <location>
        <begin position="75"/>
        <end position="93"/>
    </location>
</feature>
<evidence type="ECO:0000256" key="1">
    <source>
        <dbReference type="ARBA" id="ARBA00004429"/>
    </source>
</evidence>
<keyword evidence="2" id="KW-0813">Transport</keyword>
<feature type="transmembrane region" description="Helical" evidence="8">
    <location>
        <begin position="268"/>
        <end position="287"/>
    </location>
</feature>
<dbReference type="GO" id="GO:0030395">
    <property type="term" value="F:lactose binding"/>
    <property type="evidence" value="ECO:0007669"/>
    <property type="project" value="TreeGrafter"/>
</dbReference>
<dbReference type="PANTHER" id="PTHR23522:SF10">
    <property type="entry name" value="3-PHENYLPROPIONIC ACID TRANSPORTER-RELATED"/>
    <property type="match status" value="1"/>
</dbReference>
<keyword evidence="11" id="KW-1185">Reference proteome</keyword>
<keyword evidence="7 8" id="KW-0472">Membrane</keyword>
<dbReference type="SUPFAM" id="SSF103473">
    <property type="entry name" value="MFS general substrate transporter"/>
    <property type="match status" value="1"/>
</dbReference>
<dbReference type="AlphaFoldDB" id="A0A3P3VW37"/>
<feature type="transmembrane region" description="Helical" evidence="8">
    <location>
        <begin position="200"/>
        <end position="217"/>
    </location>
</feature>
<dbReference type="InterPro" id="IPR026032">
    <property type="entry name" value="HcaT-like"/>
</dbReference>
<dbReference type="InterPro" id="IPR024989">
    <property type="entry name" value="MFS_assoc_dom"/>
</dbReference>
<dbReference type="EMBL" id="QWEZ01000001">
    <property type="protein sequence ID" value="RRJ84933.1"/>
    <property type="molecule type" value="Genomic_DNA"/>
</dbReference>
<dbReference type="RefSeq" id="WP_125015363.1">
    <property type="nucleotide sequence ID" value="NZ_QWEZ01000001.1"/>
</dbReference>